<dbReference type="AlphaFoldDB" id="A0A9P7DWW5"/>
<name>A0A9P7DWW5_9AGAM</name>
<dbReference type="Gene3D" id="6.10.140.2220">
    <property type="match status" value="1"/>
</dbReference>
<dbReference type="InterPro" id="IPR002893">
    <property type="entry name" value="Znf_MYND"/>
</dbReference>
<keyword evidence="7" id="KW-1185">Reference proteome</keyword>
<dbReference type="GeneID" id="64595334"/>
<gene>
    <name evidence="6" type="ORF">HD556DRAFT_1327398</name>
</gene>
<protein>
    <recommendedName>
        <fullName evidence="5">MYND-type domain-containing protein</fullName>
    </recommendedName>
</protein>
<evidence type="ECO:0000256" key="4">
    <source>
        <dbReference type="PROSITE-ProRule" id="PRU00134"/>
    </source>
</evidence>
<dbReference type="PROSITE" id="PS50865">
    <property type="entry name" value="ZF_MYND_2"/>
    <property type="match status" value="1"/>
</dbReference>
<organism evidence="6 7">
    <name type="scientific">Suillus plorans</name>
    <dbReference type="NCBI Taxonomy" id="116603"/>
    <lineage>
        <taxon>Eukaryota</taxon>
        <taxon>Fungi</taxon>
        <taxon>Dikarya</taxon>
        <taxon>Basidiomycota</taxon>
        <taxon>Agaricomycotina</taxon>
        <taxon>Agaricomycetes</taxon>
        <taxon>Agaricomycetidae</taxon>
        <taxon>Boletales</taxon>
        <taxon>Suillineae</taxon>
        <taxon>Suillaceae</taxon>
        <taxon>Suillus</taxon>
    </lineage>
</organism>
<keyword evidence="3" id="KW-0862">Zinc</keyword>
<evidence type="ECO:0000259" key="5">
    <source>
        <dbReference type="PROSITE" id="PS50865"/>
    </source>
</evidence>
<keyword evidence="1" id="KW-0479">Metal-binding</keyword>
<proteinExistence type="predicted"/>
<evidence type="ECO:0000256" key="2">
    <source>
        <dbReference type="ARBA" id="ARBA00022771"/>
    </source>
</evidence>
<dbReference type="Proteomes" id="UP000719766">
    <property type="component" value="Unassembled WGS sequence"/>
</dbReference>
<dbReference type="Pfam" id="PF01753">
    <property type="entry name" value="zf-MYND"/>
    <property type="match status" value="1"/>
</dbReference>
<evidence type="ECO:0000313" key="6">
    <source>
        <dbReference type="EMBL" id="KAG1804932.1"/>
    </source>
</evidence>
<accession>A0A9P7DWW5</accession>
<sequence>MSASAYQCLNIPMSSAPPQRQPEDGHTFARVIQFMINKAASGSIKELDGLCNIAQHWKPDQLLILLPVFYHHLDPARIPDVVTSRDVRSVMLARYSLKGVLVTLNRVNHPRELTQSLQAIADNLISNWNRCHLWVNFFYRHFFASSNPARLPGLLITRSEALKLVVNMLMRMSLIGDSQTPQSLINTPSLHPIISQLWCMAVTSKDNDFLTEADKVMGSKEQGAFQEHMSYVVQACLDVDRPAFASTLIHVAGGIRAMASITSKYLRNIRCLYRKKVVSGQSIDDTTSCDSVFGVPRWQIMLINCFGNCANLLFVTSQQNCALREAYIDRNLVAIVIYTLRDLCQLSLTLKHDDFAKHVKKAFEDALGYIALLMGGPVDDLVAVICQALRARFLPTILQAHTCIPGADTAECLNALLITALRSYLTFDKVLRIAGSELEADEKSLDAIAQRDTDLLQAWNLFKKDVRRFLDLRSQIPAASIFFDRQCAAVHNSDEWHPQWDLFQCARCTVARYCSRQCQNIDWDQGHRIACKYLKAAIGASSYVISRVLHTETFTGPNTSRYIRRSLFLLAKIEDAEIQSHREFISQLSVTAQAEYPEFQDRLVLEIDPVAEAPTDKFKFKPVSNYLHIFPEASERPWQVASKWRQSTGLHSISLPPVIRIHEGYEITNRPNLLFSPSTALRMAFKEHGLDAIVNDNASSVYYTGSSQ</sequence>
<dbReference type="SUPFAM" id="SSF144232">
    <property type="entry name" value="HIT/MYND zinc finger-like"/>
    <property type="match status" value="1"/>
</dbReference>
<comment type="caution">
    <text evidence="6">The sequence shown here is derived from an EMBL/GenBank/DDBJ whole genome shotgun (WGS) entry which is preliminary data.</text>
</comment>
<dbReference type="EMBL" id="JABBWE010000003">
    <property type="protein sequence ID" value="KAG1804932.1"/>
    <property type="molecule type" value="Genomic_DNA"/>
</dbReference>
<dbReference type="RefSeq" id="XP_041166547.1">
    <property type="nucleotide sequence ID" value="XM_041301570.1"/>
</dbReference>
<feature type="domain" description="MYND-type" evidence="5">
    <location>
        <begin position="487"/>
        <end position="531"/>
    </location>
</feature>
<dbReference type="Gene3D" id="1.10.220.160">
    <property type="match status" value="1"/>
</dbReference>
<evidence type="ECO:0000256" key="1">
    <source>
        <dbReference type="ARBA" id="ARBA00022723"/>
    </source>
</evidence>
<evidence type="ECO:0000256" key="3">
    <source>
        <dbReference type="ARBA" id="ARBA00022833"/>
    </source>
</evidence>
<reference evidence="6" key="1">
    <citation type="journal article" date="2020" name="New Phytol.">
        <title>Comparative genomics reveals dynamic genome evolution in host specialist ectomycorrhizal fungi.</title>
        <authorList>
            <person name="Lofgren L.A."/>
            <person name="Nguyen N.H."/>
            <person name="Vilgalys R."/>
            <person name="Ruytinx J."/>
            <person name="Liao H.L."/>
            <person name="Branco S."/>
            <person name="Kuo A."/>
            <person name="LaButti K."/>
            <person name="Lipzen A."/>
            <person name="Andreopoulos W."/>
            <person name="Pangilinan J."/>
            <person name="Riley R."/>
            <person name="Hundley H."/>
            <person name="Na H."/>
            <person name="Barry K."/>
            <person name="Grigoriev I.V."/>
            <person name="Stajich J.E."/>
            <person name="Kennedy P.G."/>
        </authorList>
    </citation>
    <scope>NUCLEOTIDE SEQUENCE</scope>
    <source>
        <strain evidence="6">S12</strain>
    </source>
</reference>
<dbReference type="OrthoDB" id="2617668at2759"/>
<keyword evidence="2 4" id="KW-0863">Zinc-finger</keyword>
<evidence type="ECO:0000313" key="7">
    <source>
        <dbReference type="Proteomes" id="UP000719766"/>
    </source>
</evidence>
<dbReference type="GO" id="GO:0008270">
    <property type="term" value="F:zinc ion binding"/>
    <property type="evidence" value="ECO:0007669"/>
    <property type="project" value="UniProtKB-KW"/>
</dbReference>